<evidence type="ECO:0000313" key="1">
    <source>
        <dbReference type="EMBL" id="TRM65453.1"/>
    </source>
</evidence>
<reference evidence="1 2" key="1">
    <citation type="journal article" date="2019" name="New Phytol.">
        <title>Comparative genomics reveals unique wood-decay strategies and fruiting body development in the Schizophyllaceae.</title>
        <authorList>
            <person name="Almasi E."/>
            <person name="Sahu N."/>
            <person name="Krizsan K."/>
            <person name="Balint B."/>
            <person name="Kovacs G.M."/>
            <person name="Kiss B."/>
            <person name="Cseklye J."/>
            <person name="Drula E."/>
            <person name="Henrissat B."/>
            <person name="Nagy I."/>
            <person name="Chovatia M."/>
            <person name="Adam C."/>
            <person name="LaButti K."/>
            <person name="Lipzen A."/>
            <person name="Riley R."/>
            <person name="Grigoriev I.V."/>
            <person name="Nagy L.G."/>
        </authorList>
    </citation>
    <scope>NUCLEOTIDE SEQUENCE [LARGE SCALE GENOMIC DNA]</scope>
    <source>
        <strain evidence="1 2">NL-1724</strain>
    </source>
</reference>
<comment type="caution">
    <text evidence="1">The sequence shown here is derived from an EMBL/GenBank/DDBJ whole genome shotgun (WGS) entry which is preliminary data.</text>
</comment>
<sequence length="179" mass="19765">MSTSLVNGLDPFAQVHAPGLFSHRRVTSALAAVSLLAVISHHGDAGTFRSSQKASIHMSSRVSRCDSYVHDIASLDRVRLFHPHRSLRPVSCKPPGCDWSAFSKGFTLIRIDSPRVGRVFGRRATDSCTKAYAVVVLRQALPRPAAWRPTWEWESPLYVSKVLEVGNFVADRVRPIGTC</sequence>
<dbReference type="EMBL" id="VDMD01000005">
    <property type="protein sequence ID" value="TRM65453.1"/>
    <property type="molecule type" value="Genomic_DNA"/>
</dbReference>
<organism evidence="1 2">
    <name type="scientific">Schizophyllum amplum</name>
    <dbReference type="NCBI Taxonomy" id="97359"/>
    <lineage>
        <taxon>Eukaryota</taxon>
        <taxon>Fungi</taxon>
        <taxon>Dikarya</taxon>
        <taxon>Basidiomycota</taxon>
        <taxon>Agaricomycotina</taxon>
        <taxon>Agaricomycetes</taxon>
        <taxon>Agaricomycetidae</taxon>
        <taxon>Agaricales</taxon>
        <taxon>Schizophyllaceae</taxon>
        <taxon>Schizophyllum</taxon>
    </lineage>
</organism>
<dbReference type="AlphaFoldDB" id="A0A550CKZ3"/>
<dbReference type="Proteomes" id="UP000320762">
    <property type="component" value="Unassembled WGS sequence"/>
</dbReference>
<protein>
    <submittedName>
        <fullName evidence="1">Uncharacterized protein</fullName>
    </submittedName>
</protein>
<accession>A0A550CKZ3</accession>
<proteinExistence type="predicted"/>
<evidence type="ECO:0000313" key="2">
    <source>
        <dbReference type="Proteomes" id="UP000320762"/>
    </source>
</evidence>
<keyword evidence="2" id="KW-1185">Reference proteome</keyword>
<name>A0A550CKZ3_9AGAR</name>
<gene>
    <name evidence="1" type="ORF">BD626DRAFT_219000</name>
</gene>